<dbReference type="Pfam" id="PF23774">
    <property type="entry name" value="TPR_GEMI5"/>
    <property type="match status" value="1"/>
</dbReference>
<dbReference type="Gene3D" id="2.130.10.10">
    <property type="entry name" value="YVTN repeat-like/Quinoprotein amine dehydrogenase"/>
    <property type="match status" value="1"/>
</dbReference>
<dbReference type="Proteomes" id="UP000799437">
    <property type="component" value="Unassembled WGS sequence"/>
</dbReference>
<feature type="compositionally biased region" description="Polar residues" evidence="7">
    <location>
        <begin position="1066"/>
        <end position="1076"/>
    </location>
</feature>
<reference evidence="9" key="1">
    <citation type="journal article" date="2020" name="Stud. Mycol.">
        <title>101 Dothideomycetes genomes: a test case for predicting lifestyles and emergence of pathogens.</title>
        <authorList>
            <person name="Haridas S."/>
            <person name="Albert R."/>
            <person name="Binder M."/>
            <person name="Bloem J."/>
            <person name="Labutti K."/>
            <person name="Salamov A."/>
            <person name="Andreopoulos B."/>
            <person name="Baker S."/>
            <person name="Barry K."/>
            <person name="Bills G."/>
            <person name="Bluhm B."/>
            <person name="Cannon C."/>
            <person name="Castanera R."/>
            <person name="Culley D."/>
            <person name="Daum C."/>
            <person name="Ezra D."/>
            <person name="Gonzalez J."/>
            <person name="Henrissat B."/>
            <person name="Kuo A."/>
            <person name="Liang C."/>
            <person name="Lipzen A."/>
            <person name="Lutzoni F."/>
            <person name="Magnuson J."/>
            <person name="Mondo S."/>
            <person name="Nolan M."/>
            <person name="Ohm R."/>
            <person name="Pangilinan J."/>
            <person name="Park H.-J."/>
            <person name="Ramirez L."/>
            <person name="Alfaro M."/>
            <person name="Sun H."/>
            <person name="Tritt A."/>
            <person name="Yoshinaga Y."/>
            <person name="Zwiers L.-H."/>
            <person name="Turgeon B."/>
            <person name="Goodwin S."/>
            <person name="Spatafora J."/>
            <person name="Crous P."/>
            <person name="Grigoriev I."/>
        </authorList>
    </citation>
    <scope>NUCLEOTIDE SEQUENCE</scope>
    <source>
        <strain evidence="9">CBS 121739</strain>
    </source>
</reference>
<evidence type="ECO:0000313" key="9">
    <source>
        <dbReference type="EMBL" id="KAF2761697.1"/>
    </source>
</evidence>
<feature type="domain" description="Gem-associated protein 5 TPR" evidence="8">
    <location>
        <begin position="558"/>
        <end position="709"/>
    </location>
</feature>
<feature type="compositionally biased region" description="Low complexity" evidence="7">
    <location>
        <begin position="1037"/>
        <end position="1046"/>
    </location>
</feature>
<keyword evidence="3" id="KW-0694">RNA-binding</keyword>
<feature type="compositionally biased region" description="Polar residues" evidence="7">
    <location>
        <begin position="470"/>
        <end position="479"/>
    </location>
</feature>
<feature type="compositionally biased region" description="Low complexity" evidence="7">
    <location>
        <begin position="484"/>
        <end position="503"/>
    </location>
</feature>
<feature type="compositionally biased region" description="Low complexity" evidence="7">
    <location>
        <begin position="434"/>
        <end position="446"/>
    </location>
</feature>
<sequence>MSTAPLSSRQRSASRSSNKSANLIPPPAPSITPKQDDVGFEPSAATASFFLYAQRNVILCLHHDTLAIERRFTGHREDVVWIYVDNISERGAGRLVVSYDTGNTAIVWDLLTGDEVARFASYEHIRVAAWMRNGNVAFGNSQGNVILFEPSTSEHVSARTIFDPITALAPVADCRTFAIGYLNGSILIATLQPAFTILHTLTTPRSPSPIIGLSWHGSSSRQKSEMLATQTQDGDLRVWSVPKAPHAGDPPCVIRVLCKTEVRESGPVWFNWSKTGRIVQYSEGQTYAWDVRTKRVSFDTVPTIPDIVGITNYGPTATLFTLGRNHTVQQYDINPNGTPQLVQNVQHVPANTPPSPPNSIDELKARQQQPPIPQDTSSELSSQSETSGASAPYGDTTSSENEAGTMSPLQRIAQEMDQLEEERRDRVGPLSPTSSRASMSSRSSGGARRRYRYDKPSSTRLSATSSESTGTIFSVGSSKRSGHESISIRSTSSAASSSAYKPSSLRREYQKMREEPQTHVDLFPFVKARLSEVPYQTPTYSSERTVDEMRQQMISVVFGWDDTVEALIRDQLARHKAGSASAILLSKWLGDDGSDIMASMIGSESMSSSDWMLLALSAMGADSQKKVGQAFTQRLLEKGDIHPAAAILLGLGEQNDAIEVYVSRRYYLEAVLLTCLMFPNDWQRQSYLVRKWGEVAVAHKQPELAVRCFSCTSLESAEPWFSPAAQDAVFHAQKESVLGSQLSPPLSPPSAGMPSRMKNSSLKLITSFNPGGGAGQRSTTDEMTPMNLGITPIAESAISPGGATPWARQARGMREPSSARTATPGSYTRRKRYPSRSDVDRSTSVEPTPIVPPTRRQTPQTAIENQKGIEIEIPLHRRSASSSAKEPFLLSAVAYDPTKSTASTGTSLPSPAVGVFTALQESRSRNGSRSRKPGDLHLDMGDMVIREAHPSSVRSIANEPSPPLTGHSMGGSLKSAKIRSIDQYISSLDEASHHARQQRAESRKRGTSREPTSRSRQASESRGRAAGVKYIKPAKRSPSSPVSMSPDDAHLFSSQAETFDAEQYYKVTSPTESKSSRTGRVRSRSKAADSSSVRASSKMSRKARSPDRIKASSRTASRNRSRQRSTDRGAPSDIRGRTLILETSHARSPSSPLPMSSQAQFYREDEEDLKDGAVADTERRLRQRSRSQRPGERGTSSRRERSPDRRVPRERSSSRRPGTREQSRRRETAPTSPDGILPPTTFKNSSTTALPRLTTDFTVDSSVQARKEQAQRELEERRLSLARRPSAPVIPLPGDFARPIMERANSNNEFGNSPTSALPSFSYADRVPRSQTAEPEFAGRYKGPPKTTFGHSTPSTPIGLPATPRAMRHPRYMSQDQDRDVPDVPQIPSNMQRSPLGEQPPAVPGDDLAPLLPSTTYGQPVTKPPSRTLTMSAPIEKNSPTHGHYSAQFGNPHSRRISSGAAAAIANANRISPTIRASIDETISGDNQIIVIEGGPTTPPMLPELRHLSTPPPPPPPPMFPNSNSPSTLGSGVINIAIDEMNGNVMPISDIPPPPPPVLQAPVTTTSPVNGHRRGRGSVSESIGSRLRGVTERMRSASRSQNKSPPVDPHHHSPYESIPPMDLHRRGSVSHGKSSSSESISDIQPLLPAFSHGQSLEQQQPSIGYVRGPKEIRANMPPDYLQWGAAPPNMI</sequence>
<dbReference type="PANTHER" id="PTHR15528:SF11">
    <property type="entry name" value="FI18188P1"/>
    <property type="match status" value="1"/>
</dbReference>
<comment type="subcellular location">
    <subcellularLocation>
        <location evidence="1">Nucleus</location>
    </subcellularLocation>
</comment>
<dbReference type="SUPFAM" id="SSF50978">
    <property type="entry name" value="WD40 repeat-like"/>
    <property type="match status" value="1"/>
</dbReference>
<evidence type="ECO:0000256" key="1">
    <source>
        <dbReference type="ARBA" id="ARBA00004123"/>
    </source>
</evidence>
<dbReference type="FunFam" id="2.130.10.10:FF:000577">
    <property type="entry name" value="WD domain G-beta repeat protein"/>
    <property type="match status" value="1"/>
</dbReference>
<dbReference type="InterPro" id="IPR015943">
    <property type="entry name" value="WD40/YVTN_repeat-like_dom_sf"/>
</dbReference>
<dbReference type="RefSeq" id="XP_033604148.1">
    <property type="nucleotide sequence ID" value="XM_033745178.1"/>
</dbReference>
<feature type="compositionally biased region" description="Polar residues" evidence="7">
    <location>
        <begin position="1652"/>
        <end position="1662"/>
    </location>
</feature>
<feature type="region of interest" description="Disordered" evidence="7">
    <location>
        <begin position="1553"/>
        <end position="1670"/>
    </location>
</feature>
<dbReference type="GO" id="GO:0003723">
    <property type="term" value="F:RNA binding"/>
    <property type="evidence" value="ECO:0007669"/>
    <property type="project" value="UniProtKB-KW"/>
</dbReference>
<feature type="region of interest" description="Disordered" evidence="7">
    <location>
        <begin position="990"/>
        <end position="1048"/>
    </location>
</feature>
<keyword evidence="2" id="KW-0597">Phosphoprotein</keyword>
<feature type="compositionally biased region" description="Polar residues" evidence="7">
    <location>
        <begin position="395"/>
        <end position="405"/>
    </location>
</feature>
<feature type="compositionally biased region" description="Low complexity" evidence="7">
    <location>
        <begin position="1088"/>
        <end position="1098"/>
    </location>
</feature>
<proteinExistence type="predicted"/>
<feature type="compositionally biased region" description="Basic and acidic residues" evidence="7">
    <location>
        <begin position="1189"/>
        <end position="1228"/>
    </location>
</feature>
<dbReference type="GO" id="GO:0003712">
    <property type="term" value="F:transcription coregulator activity"/>
    <property type="evidence" value="ECO:0007669"/>
    <property type="project" value="InterPro"/>
</dbReference>
<feature type="region of interest" description="Disordered" evidence="7">
    <location>
        <begin position="918"/>
        <end position="938"/>
    </location>
</feature>
<name>A0A6A6WJ00_9PEZI</name>
<feature type="region of interest" description="Disordered" evidence="7">
    <location>
        <begin position="952"/>
        <end position="972"/>
    </location>
</feature>
<feature type="region of interest" description="Disordered" evidence="7">
    <location>
        <begin position="1327"/>
        <end position="1403"/>
    </location>
</feature>
<dbReference type="EMBL" id="ML996566">
    <property type="protein sequence ID" value="KAF2761697.1"/>
    <property type="molecule type" value="Genomic_DNA"/>
</dbReference>
<feature type="compositionally biased region" description="Low complexity" evidence="7">
    <location>
        <begin position="7"/>
        <end position="22"/>
    </location>
</feature>
<keyword evidence="10" id="KW-1185">Reference proteome</keyword>
<keyword evidence="6" id="KW-0539">Nucleus</keyword>
<evidence type="ECO:0000256" key="6">
    <source>
        <dbReference type="ARBA" id="ARBA00023242"/>
    </source>
</evidence>
<feature type="compositionally biased region" description="Low complexity" evidence="7">
    <location>
        <begin position="1629"/>
        <end position="1641"/>
    </location>
</feature>
<protein>
    <recommendedName>
        <fullName evidence="8">Gem-associated protein 5 TPR domain-containing protein</fullName>
    </recommendedName>
</protein>
<evidence type="ECO:0000313" key="10">
    <source>
        <dbReference type="Proteomes" id="UP000799437"/>
    </source>
</evidence>
<feature type="region of interest" description="Disordered" evidence="7">
    <location>
        <begin position="346"/>
        <end position="405"/>
    </location>
</feature>
<feature type="compositionally biased region" description="Polar residues" evidence="7">
    <location>
        <begin position="1146"/>
        <end position="1160"/>
    </location>
</feature>
<dbReference type="InterPro" id="IPR056421">
    <property type="entry name" value="TPR_GEMI5"/>
</dbReference>
<dbReference type="InterPro" id="IPR036322">
    <property type="entry name" value="WD40_repeat_dom_sf"/>
</dbReference>
<evidence type="ECO:0000256" key="7">
    <source>
        <dbReference type="SAM" id="MobiDB-lite"/>
    </source>
</evidence>
<feature type="compositionally biased region" description="Basic and acidic residues" evidence="7">
    <location>
        <begin position="990"/>
        <end position="1023"/>
    </location>
</feature>
<dbReference type="GO" id="GO:0045944">
    <property type="term" value="P:positive regulation of transcription by RNA polymerase II"/>
    <property type="evidence" value="ECO:0007669"/>
    <property type="project" value="TreeGrafter"/>
</dbReference>
<feature type="region of interest" description="Disordered" evidence="7">
    <location>
        <begin position="1"/>
        <end position="37"/>
    </location>
</feature>
<dbReference type="OrthoDB" id="7326421at2759"/>
<feature type="compositionally biased region" description="Basic and acidic residues" evidence="7">
    <location>
        <begin position="1170"/>
        <end position="1180"/>
    </location>
</feature>
<gene>
    <name evidence="9" type="ORF">EJ05DRAFT_482545</name>
</gene>
<dbReference type="GO" id="GO:0005634">
    <property type="term" value="C:nucleus"/>
    <property type="evidence" value="ECO:0007669"/>
    <property type="project" value="UniProtKB-SubCell"/>
</dbReference>
<feature type="compositionally biased region" description="Low complexity" evidence="7">
    <location>
        <begin position="458"/>
        <end position="469"/>
    </location>
</feature>
<evidence type="ECO:0000256" key="3">
    <source>
        <dbReference type="ARBA" id="ARBA00022884"/>
    </source>
</evidence>
<organism evidence="9 10">
    <name type="scientific">Pseudovirgaria hyperparasitica</name>
    <dbReference type="NCBI Taxonomy" id="470096"/>
    <lineage>
        <taxon>Eukaryota</taxon>
        <taxon>Fungi</taxon>
        <taxon>Dikarya</taxon>
        <taxon>Ascomycota</taxon>
        <taxon>Pezizomycotina</taxon>
        <taxon>Dothideomycetes</taxon>
        <taxon>Dothideomycetes incertae sedis</taxon>
        <taxon>Acrospermales</taxon>
        <taxon>Acrospermaceae</taxon>
        <taxon>Pseudovirgaria</taxon>
    </lineage>
</organism>
<accession>A0A6A6WJ00</accession>
<dbReference type="InterPro" id="IPR034605">
    <property type="entry name" value="PGC-1"/>
</dbReference>
<evidence type="ECO:0000259" key="8">
    <source>
        <dbReference type="Pfam" id="PF23774"/>
    </source>
</evidence>
<feature type="region of interest" description="Disordered" evidence="7">
    <location>
        <begin position="1063"/>
        <end position="1249"/>
    </location>
</feature>
<keyword evidence="4" id="KW-0805">Transcription regulation</keyword>
<evidence type="ECO:0000256" key="5">
    <source>
        <dbReference type="ARBA" id="ARBA00023163"/>
    </source>
</evidence>
<feature type="compositionally biased region" description="Polar residues" evidence="7">
    <location>
        <begin position="855"/>
        <end position="864"/>
    </location>
</feature>
<feature type="region of interest" description="Disordered" evidence="7">
    <location>
        <begin position="417"/>
        <end position="513"/>
    </location>
</feature>
<dbReference type="GeneID" id="54486232"/>
<keyword evidence="5" id="KW-0804">Transcription</keyword>
<feature type="compositionally biased region" description="Low complexity" evidence="7">
    <location>
        <begin position="376"/>
        <end position="391"/>
    </location>
</feature>
<dbReference type="PANTHER" id="PTHR15528">
    <property type="entry name" value="PEROXISOME PROLIFERATOR ACTIVATED RECEPTOR GAMMA COACTIVATOR 1 PGC-1 -RELATED"/>
    <property type="match status" value="1"/>
</dbReference>
<evidence type="ECO:0000256" key="4">
    <source>
        <dbReference type="ARBA" id="ARBA00023015"/>
    </source>
</evidence>
<evidence type="ECO:0000256" key="2">
    <source>
        <dbReference type="ARBA" id="ARBA00022553"/>
    </source>
</evidence>
<feature type="region of interest" description="Disordered" evidence="7">
    <location>
        <begin position="795"/>
        <end position="870"/>
    </location>
</feature>